<reference evidence="2 3" key="1">
    <citation type="submission" date="2019-02" db="EMBL/GenBank/DDBJ databases">
        <title>Deep-cultivation of Planctomycetes and their phenomic and genomic characterization uncovers novel biology.</title>
        <authorList>
            <person name="Wiegand S."/>
            <person name="Jogler M."/>
            <person name="Boedeker C."/>
            <person name="Pinto D."/>
            <person name="Vollmers J."/>
            <person name="Rivas-Marin E."/>
            <person name="Kohn T."/>
            <person name="Peeters S.H."/>
            <person name="Heuer A."/>
            <person name="Rast P."/>
            <person name="Oberbeckmann S."/>
            <person name="Bunk B."/>
            <person name="Jeske O."/>
            <person name="Meyerdierks A."/>
            <person name="Storesund J.E."/>
            <person name="Kallscheuer N."/>
            <person name="Luecker S."/>
            <person name="Lage O.M."/>
            <person name="Pohl T."/>
            <person name="Merkel B.J."/>
            <person name="Hornburger P."/>
            <person name="Mueller R.-W."/>
            <person name="Bruemmer F."/>
            <person name="Labrenz M."/>
            <person name="Spormann A.M."/>
            <person name="Op den Camp H."/>
            <person name="Overmann J."/>
            <person name="Amann R."/>
            <person name="Jetten M.S.M."/>
            <person name="Mascher T."/>
            <person name="Medema M.H."/>
            <person name="Devos D.P."/>
            <person name="Kaster A.-K."/>
            <person name="Ovreas L."/>
            <person name="Rohde M."/>
            <person name="Galperin M.Y."/>
            <person name="Jogler C."/>
        </authorList>
    </citation>
    <scope>NUCLEOTIDE SEQUENCE [LARGE SCALE GENOMIC DNA]</scope>
    <source>
        <strain evidence="2 3">ElP</strain>
    </source>
</reference>
<gene>
    <name evidence="2" type="ORF">ElP_46170</name>
</gene>
<evidence type="ECO:0000313" key="3">
    <source>
        <dbReference type="Proteomes" id="UP000317835"/>
    </source>
</evidence>
<feature type="domain" description="DinB-like" evidence="1">
    <location>
        <begin position="10"/>
        <end position="146"/>
    </location>
</feature>
<evidence type="ECO:0000313" key="2">
    <source>
        <dbReference type="EMBL" id="QDV36688.1"/>
    </source>
</evidence>
<dbReference type="InterPro" id="IPR024775">
    <property type="entry name" value="DinB-like"/>
</dbReference>
<evidence type="ECO:0000259" key="1">
    <source>
        <dbReference type="Pfam" id="PF12867"/>
    </source>
</evidence>
<dbReference type="Pfam" id="PF12867">
    <property type="entry name" value="DinB_2"/>
    <property type="match status" value="1"/>
</dbReference>
<dbReference type="SUPFAM" id="SSF109854">
    <property type="entry name" value="DinB/YfiT-like putative metalloenzymes"/>
    <property type="match status" value="1"/>
</dbReference>
<keyword evidence="3" id="KW-1185">Reference proteome</keyword>
<dbReference type="Gene3D" id="1.20.120.450">
    <property type="entry name" value="dinb family like domain"/>
    <property type="match status" value="1"/>
</dbReference>
<sequence>MADETLLNLLDDVRSKTLKELQNLDDTHARWAPPNLQNSCLWHAGHAYVVTEFLTLRGLKHEPQIPEGWFKMFSWESNPAHISPESWPPLEEVVAALKAQHQRLRDVIAGLSPEQLDGPDPGNTNRTIRFTIMHGLHDEARHSGEISLLRKLMSRCFVVRSPAAF</sequence>
<dbReference type="InterPro" id="IPR034660">
    <property type="entry name" value="DinB/YfiT-like"/>
</dbReference>
<dbReference type="EMBL" id="CP036426">
    <property type="protein sequence ID" value="QDV36688.1"/>
    <property type="molecule type" value="Genomic_DNA"/>
</dbReference>
<proteinExistence type="predicted"/>
<dbReference type="Proteomes" id="UP000317835">
    <property type="component" value="Chromosome"/>
</dbReference>
<dbReference type="AlphaFoldDB" id="A0A518H758"/>
<protein>
    <submittedName>
        <fullName evidence="2">DinB superfamily protein</fullName>
    </submittedName>
</protein>
<dbReference type="RefSeq" id="WP_197446292.1">
    <property type="nucleotide sequence ID" value="NZ_CP036426.1"/>
</dbReference>
<organism evidence="2 3">
    <name type="scientific">Tautonia plasticadhaerens</name>
    <dbReference type="NCBI Taxonomy" id="2527974"/>
    <lineage>
        <taxon>Bacteria</taxon>
        <taxon>Pseudomonadati</taxon>
        <taxon>Planctomycetota</taxon>
        <taxon>Planctomycetia</taxon>
        <taxon>Isosphaerales</taxon>
        <taxon>Isosphaeraceae</taxon>
        <taxon>Tautonia</taxon>
    </lineage>
</organism>
<dbReference type="KEGG" id="tpla:ElP_46170"/>
<accession>A0A518H758</accession>
<name>A0A518H758_9BACT</name>